<organism evidence="1 2">
    <name type="scientific">Cloeon dipterum</name>
    <dbReference type="NCBI Taxonomy" id="197152"/>
    <lineage>
        <taxon>Eukaryota</taxon>
        <taxon>Metazoa</taxon>
        <taxon>Ecdysozoa</taxon>
        <taxon>Arthropoda</taxon>
        <taxon>Hexapoda</taxon>
        <taxon>Insecta</taxon>
        <taxon>Pterygota</taxon>
        <taxon>Palaeoptera</taxon>
        <taxon>Ephemeroptera</taxon>
        <taxon>Pisciforma</taxon>
        <taxon>Baetidae</taxon>
        <taxon>Cloeon</taxon>
    </lineage>
</organism>
<evidence type="ECO:0000313" key="1">
    <source>
        <dbReference type="EMBL" id="CAB3387388.1"/>
    </source>
</evidence>
<protein>
    <submittedName>
        <fullName evidence="1">Uncharacterized protein</fullName>
    </submittedName>
</protein>
<name>A0A8S1DYC7_9INSE</name>
<evidence type="ECO:0000313" key="2">
    <source>
        <dbReference type="Proteomes" id="UP000494165"/>
    </source>
</evidence>
<dbReference type="AlphaFoldDB" id="A0A8S1DYC7"/>
<sequence length="97" mass="10723">MMYQQKLRRELAAALDPCSITIKSSFAAARTVGLPQRRRCQRHRRLSEGSCGLSVPRETHQETGEASVLAPMVSPISSVKPFSMSTALKMSLQFSDI</sequence>
<gene>
    <name evidence="1" type="ORF">CLODIP_2_CD09194</name>
</gene>
<keyword evidence="2" id="KW-1185">Reference proteome</keyword>
<proteinExistence type="predicted"/>
<reference evidence="1 2" key="1">
    <citation type="submission" date="2020-04" db="EMBL/GenBank/DDBJ databases">
        <authorList>
            <person name="Alioto T."/>
            <person name="Alioto T."/>
            <person name="Gomez Garrido J."/>
        </authorList>
    </citation>
    <scope>NUCLEOTIDE SEQUENCE [LARGE SCALE GENOMIC DNA]</scope>
</reference>
<dbReference type="Proteomes" id="UP000494165">
    <property type="component" value="Unassembled WGS sequence"/>
</dbReference>
<accession>A0A8S1DYC7</accession>
<dbReference type="EMBL" id="CADEPI010000569">
    <property type="protein sequence ID" value="CAB3387388.1"/>
    <property type="molecule type" value="Genomic_DNA"/>
</dbReference>
<comment type="caution">
    <text evidence="1">The sequence shown here is derived from an EMBL/GenBank/DDBJ whole genome shotgun (WGS) entry which is preliminary data.</text>
</comment>